<keyword evidence="8 11" id="KW-0067">ATP-binding</keyword>
<comment type="catalytic activity">
    <reaction evidence="10 11">
        <text>nicotinate beta-D-ribonucleotide + ATP + H(+) = deamido-NAD(+) + diphosphate</text>
        <dbReference type="Rhea" id="RHEA:22860"/>
        <dbReference type="ChEBI" id="CHEBI:15378"/>
        <dbReference type="ChEBI" id="CHEBI:30616"/>
        <dbReference type="ChEBI" id="CHEBI:33019"/>
        <dbReference type="ChEBI" id="CHEBI:57502"/>
        <dbReference type="ChEBI" id="CHEBI:58437"/>
        <dbReference type="EC" id="2.7.7.18"/>
    </reaction>
</comment>
<evidence type="ECO:0000256" key="10">
    <source>
        <dbReference type="ARBA" id="ARBA00048721"/>
    </source>
</evidence>
<dbReference type="InterPro" id="IPR005248">
    <property type="entry name" value="NadD/NMNAT"/>
</dbReference>
<dbReference type="GO" id="GO:0005524">
    <property type="term" value="F:ATP binding"/>
    <property type="evidence" value="ECO:0007669"/>
    <property type="project" value="UniProtKB-KW"/>
</dbReference>
<evidence type="ECO:0000256" key="4">
    <source>
        <dbReference type="ARBA" id="ARBA00022642"/>
    </source>
</evidence>
<dbReference type="SUPFAM" id="SSF52374">
    <property type="entry name" value="Nucleotidylyl transferase"/>
    <property type="match status" value="1"/>
</dbReference>
<dbReference type="InterPro" id="IPR004821">
    <property type="entry name" value="Cyt_trans-like"/>
</dbReference>
<dbReference type="PANTHER" id="PTHR39321:SF3">
    <property type="entry name" value="PHOSPHOPANTETHEINE ADENYLYLTRANSFERASE"/>
    <property type="match status" value="1"/>
</dbReference>
<evidence type="ECO:0000313" key="13">
    <source>
        <dbReference type="EMBL" id="MBK1791317.1"/>
    </source>
</evidence>
<sequence length="199" mass="22773">MKNEKFLTKKSICLFGGTFDPIHQGHLQIAQAAVDECSLDHVIFLPCRQSPHKSTGPAASDVDRLAMCQRATQGLDWAIVEDLEFTIESPSYSWRTVEEIKKKYGDHHDYYWLMGTDQWHALERWNRYDYLASLLDFIVYSRGDRAQNRAGLECTPIHGDHPASSTEIRHQLATGQPANWLAENVQSYITDRKLYATVS</sequence>
<dbReference type="RefSeq" id="WP_200311326.1">
    <property type="nucleotide sequence ID" value="NZ_JAENIM010000039.1"/>
</dbReference>
<dbReference type="InterPro" id="IPR014729">
    <property type="entry name" value="Rossmann-like_a/b/a_fold"/>
</dbReference>
<keyword evidence="5 11" id="KW-0808">Transferase</keyword>
<name>A0A8J7MEN2_9BACT</name>
<dbReference type="CDD" id="cd02165">
    <property type="entry name" value="NMNAT"/>
    <property type="match status" value="1"/>
</dbReference>
<evidence type="ECO:0000256" key="11">
    <source>
        <dbReference type="HAMAP-Rule" id="MF_00244"/>
    </source>
</evidence>
<dbReference type="Pfam" id="PF01467">
    <property type="entry name" value="CTP_transf_like"/>
    <property type="match status" value="1"/>
</dbReference>
<accession>A0A8J7MEN2</accession>
<dbReference type="Gene3D" id="3.40.50.620">
    <property type="entry name" value="HUPs"/>
    <property type="match status" value="1"/>
</dbReference>
<keyword evidence="4 11" id="KW-0662">Pyridine nucleotide biosynthesis</keyword>
<evidence type="ECO:0000256" key="2">
    <source>
        <dbReference type="ARBA" id="ARBA00005019"/>
    </source>
</evidence>
<dbReference type="GO" id="GO:0009435">
    <property type="term" value="P:NAD+ biosynthetic process"/>
    <property type="evidence" value="ECO:0007669"/>
    <property type="project" value="UniProtKB-UniRule"/>
</dbReference>
<comment type="pathway">
    <text evidence="2 11">Cofactor biosynthesis; NAD(+) biosynthesis; deamido-NAD(+) from nicotinate D-ribonucleotide: step 1/1.</text>
</comment>
<dbReference type="GO" id="GO:0004515">
    <property type="term" value="F:nicotinate-nucleotide adenylyltransferase activity"/>
    <property type="evidence" value="ECO:0007669"/>
    <property type="project" value="UniProtKB-UniRule"/>
</dbReference>
<protein>
    <recommendedName>
        <fullName evidence="11">Probable nicotinate-nucleotide adenylyltransferase</fullName>
        <ecNumber evidence="11">2.7.7.18</ecNumber>
    </recommendedName>
    <alternativeName>
        <fullName evidence="11">Deamido-NAD(+) diphosphorylase</fullName>
    </alternativeName>
    <alternativeName>
        <fullName evidence="11">Deamido-NAD(+) pyrophosphorylase</fullName>
    </alternativeName>
    <alternativeName>
        <fullName evidence="11">Nicotinate mononucleotide adenylyltransferase</fullName>
        <shortName evidence="11">NaMN adenylyltransferase</shortName>
    </alternativeName>
</protein>
<dbReference type="Proteomes" id="UP000624703">
    <property type="component" value="Unassembled WGS sequence"/>
</dbReference>
<evidence type="ECO:0000256" key="5">
    <source>
        <dbReference type="ARBA" id="ARBA00022679"/>
    </source>
</evidence>
<evidence type="ECO:0000256" key="7">
    <source>
        <dbReference type="ARBA" id="ARBA00022741"/>
    </source>
</evidence>
<evidence type="ECO:0000259" key="12">
    <source>
        <dbReference type="Pfam" id="PF01467"/>
    </source>
</evidence>
<evidence type="ECO:0000256" key="6">
    <source>
        <dbReference type="ARBA" id="ARBA00022695"/>
    </source>
</evidence>
<dbReference type="AlphaFoldDB" id="A0A8J7MEN2"/>
<feature type="domain" description="Cytidyltransferase-like" evidence="12">
    <location>
        <begin position="14"/>
        <end position="170"/>
    </location>
</feature>
<dbReference type="UniPathway" id="UPA00253">
    <property type="reaction ID" value="UER00332"/>
</dbReference>
<comment type="function">
    <text evidence="1 11">Catalyzes the reversible adenylation of nicotinate mononucleotide (NaMN) to nicotinic acid adenine dinucleotide (NaAD).</text>
</comment>
<reference evidence="13" key="1">
    <citation type="submission" date="2021-01" db="EMBL/GenBank/DDBJ databases">
        <title>Modified the classification status of verrucomicrobia.</title>
        <authorList>
            <person name="Feng X."/>
        </authorList>
    </citation>
    <scope>NUCLEOTIDE SEQUENCE</scope>
    <source>
        <strain evidence="13">_KCTC 22039</strain>
    </source>
</reference>
<evidence type="ECO:0000256" key="9">
    <source>
        <dbReference type="ARBA" id="ARBA00023027"/>
    </source>
</evidence>
<comment type="caution">
    <text evidence="13">The sequence shown here is derived from an EMBL/GenBank/DDBJ whole genome shotgun (WGS) entry which is preliminary data.</text>
</comment>
<evidence type="ECO:0000313" key="14">
    <source>
        <dbReference type="Proteomes" id="UP000624703"/>
    </source>
</evidence>
<evidence type="ECO:0000256" key="1">
    <source>
        <dbReference type="ARBA" id="ARBA00002324"/>
    </source>
</evidence>
<dbReference type="PANTHER" id="PTHR39321">
    <property type="entry name" value="NICOTINATE-NUCLEOTIDE ADENYLYLTRANSFERASE-RELATED"/>
    <property type="match status" value="1"/>
</dbReference>
<evidence type="ECO:0000256" key="8">
    <source>
        <dbReference type="ARBA" id="ARBA00022840"/>
    </source>
</evidence>
<organism evidence="13 14">
    <name type="scientific">Persicirhabdus sediminis</name>
    <dbReference type="NCBI Taxonomy" id="454144"/>
    <lineage>
        <taxon>Bacteria</taxon>
        <taxon>Pseudomonadati</taxon>
        <taxon>Verrucomicrobiota</taxon>
        <taxon>Verrucomicrobiia</taxon>
        <taxon>Verrucomicrobiales</taxon>
        <taxon>Verrucomicrobiaceae</taxon>
        <taxon>Persicirhabdus</taxon>
    </lineage>
</organism>
<keyword evidence="9 11" id="KW-0520">NAD</keyword>
<dbReference type="EMBL" id="JAENIM010000039">
    <property type="protein sequence ID" value="MBK1791317.1"/>
    <property type="molecule type" value="Genomic_DNA"/>
</dbReference>
<comment type="similarity">
    <text evidence="3 11">Belongs to the NadD family.</text>
</comment>
<dbReference type="HAMAP" id="MF_00244">
    <property type="entry name" value="NaMN_adenylyltr"/>
    <property type="match status" value="1"/>
</dbReference>
<keyword evidence="6 11" id="KW-0548">Nucleotidyltransferase</keyword>
<gene>
    <name evidence="11 13" type="primary">nadD</name>
    <name evidence="13" type="ORF">JIN82_09160</name>
</gene>
<proteinExistence type="inferred from homology"/>
<keyword evidence="7 11" id="KW-0547">Nucleotide-binding</keyword>
<dbReference type="EC" id="2.7.7.18" evidence="11"/>
<keyword evidence="14" id="KW-1185">Reference proteome</keyword>
<evidence type="ECO:0000256" key="3">
    <source>
        <dbReference type="ARBA" id="ARBA00009014"/>
    </source>
</evidence>
<dbReference type="NCBIfam" id="TIGR00125">
    <property type="entry name" value="cyt_tran_rel"/>
    <property type="match status" value="1"/>
</dbReference>
<dbReference type="NCBIfam" id="TIGR00482">
    <property type="entry name" value="nicotinate (nicotinamide) nucleotide adenylyltransferase"/>
    <property type="match status" value="1"/>
</dbReference>